<accession>A0AAI9X0N9</accession>
<feature type="region of interest" description="Disordered" evidence="1">
    <location>
        <begin position="1"/>
        <end position="35"/>
    </location>
</feature>
<dbReference type="Proteomes" id="UP000004057">
    <property type="component" value="Unassembled WGS sequence"/>
</dbReference>
<comment type="caution">
    <text evidence="2">The sequence shown here is derived from an EMBL/GenBank/DDBJ whole genome shotgun (WGS) entry which is preliminary data.</text>
</comment>
<sequence length="277" mass="32010">MKQNNDFSEDKTNEDKNDKNDKKKQDETNSENEDLLKNDFLDDFRKYFNEIKGEPGVNSKIDSYNRLEKIPLPKIEKTKGWLELTNHHLSPASYNKIHPEKIGAGSSLHLITEKMNETVHRLSHFSKATACILVPFDQVGLIRGSSAGIGLGNTFLSGSSNSKVTIYRRMNESSFDLKQGELRKGSTKWKINRNVIKEAIMKLDQKLNNPQVTKDLFKIFKFLWKNPLLKKELIFLTDFLLCELVFFKILLIMKFEKPNLSSVQQRVNVQNIDLMLD</sequence>
<evidence type="ECO:0000313" key="3">
    <source>
        <dbReference type="Proteomes" id="UP000004057"/>
    </source>
</evidence>
<organism evidence="2 3">
    <name type="scientific">Spiroplasma melliferum KC3</name>
    <dbReference type="NCBI Taxonomy" id="570509"/>
    <lineage>
        <taxon>Bacteria</taxon>
        <taxon>Bacillati</taxon>
        <taxon>Mycoplasmatota</taxon>
        <taxon>Mollicutes</taxon>
        <taxon>Entomoplasmatales</taxon>
        <taxon>Spiroplasmataceae</taxon>
        <taxon>Spiroplasma</taxon>
    </lineage>
</organism>
<evidence type="ECO:0000256" key="1">
    <source>
        <dbReference type="SAM" id="MobiDB-lite"/>
    </source>
</evidence>
<evidence type="ECO:0000313" key="2">
    <source>
        <dbReference type="EMBL" id="KAI92347.1"/>
    </source>
</evidence>
<gene>
    <name evidence="2" type="ORF">SPM_006465</name>
</gene>
<name>A0AAI9X0N9_SPIME</name>
<feature type="compositionally biased region" description="Basic and acidic residues" evidence="1">
    <location>
        <begin position="8"/>
        <end position="27"/>
    </location>
</feature>
<dbReference type="AlphaFoldDB" id="A0AAI9X0N9"/>
<reference evidence="2 3" key="1">
    <citation type="journal article" date="2012" name="J. Proteome Res.">
        <title>Application of Spiroplasma melliferum proteogenomic profiling for the discovery of virulence factors and pathogenicity mechanisms in host-associated spiroplasmas.</title>
        <authorList>
            <person name="Alexeev D."/>
            <person name="Kostrjukova E."/>
            <person name="Aliper A."/>
            <person name="Popenko A."/>
            <person name="Bazaleev N."/>
            <person name="Tyakht A."/>
            <person name="Selezneva O."/>
            <person name="Akopian T."/>
            <person name="Prichodko E."/>
            <person name="Kondratov I."/>
            <person name="Chukin M."/>
            <person name="Demina I."/>
            <person name="Galyamina M."/>
            <person name="Kamashev D."/>
            <person name="Vanyushkina A."/>
            <person name="Ladygina V."/>
            <person name="Levitskii S."/>
            <person name="Lazarev V."/>
            <person name="Govorun V."/>
        </authorList>
    </citation>
    <scope>NUCLEOTIDE SEQUENCE [LARGE SCALE GENOMIC DNA]</scope>
    <source>
        <strain evidence="2 3">KC3</strain>
    </source>
</reference>
<protein>
    <submittedName>
        <fullName evidence="2">Uncharacterized protein</fullName>
    </submittedName>
</protein>
<dbReference type="EMBL" id="AGBZ02000004">
    <property type="protein sequence ID" value="KAI92347.1"/>
    <property type="molecule type" value="Genomic_DNA"/>
</dbReference>
<proteinExistence type="predicted"/>